<organism evidence="2 3">
    <name type="scientific">Pristionchus pacificus</name>
    <name type="common">Parasitic nematode worm</name>
    <dbReference type="NCBI Taxonomy" id="54126"/>
    <lineage>
        <taxon>Eukaryota</taxon>
        <taxon>Metazoa</taxon>
        <taxon>Ecdysozoa</taxon>
        <taxon>Nematoda</taxon>
        <taxon>Chromadorea</taxon>
        <taxon>Rhabditida</taxon>
        <taxon>Rhabditina</taxon>
        <taxon>Diplogasteromorpha</taxon>
        <taxon>Diplogasteroidea</taxon>
        <taxon>Neodiplogasteridae</taxon>
        <taxon>Pristionchus</taxon>
    </lineage>
</organism>
<proteinExistence type="predicted"/>
<dbReference type="AlphaFoldDB" id="A0A2A6BJU8"/>
<reference evidence="2" key="2">
    <citation type="submission" date="2022-06" db="UniProtKB">
        <authorList>
            <consortium name="EnsemblMetazoa"/>
        </authorList>
    </citation>
    <scope>IDENTIFICATION</scope>
    <source>
        <strain evidence="2">PS312</strain>
    </source>
</reference>
<accession>A0A2A6BJU8</accession>
<gene>
    <name evidence="2" type="primary">WBGene00283510</name>
</gene>
<evidence type="ECO:0000256" key="1">
    <source>
        <dbReference type="SAM" id="MobiDB-lite"/>
    </source>
</evidence>
<accession>A0A8R1Z458</accession>
<dbReference type="EnsemblMetazoa" id="PPA45141.1">
    <property type="protein sequence ID" value="PPA45141.1"/>
    <property type="gene ID" value="WBGene00283510"/>
</dbReference>
<reference evidence="3" key="1">
    <citation type="journal article" date="2008" name="Nat. Genet.">
        <title>The Pristionchus pacificus genome provides a unique perspective on nematode lifestyle and parasitism.</title>
        <authorList>
            <person name="Dieterich C."/>
            <person name="Clifton S.W."/>
            <person name="Schuster L.N."/>
            <person name="Chinwalla A."/>
            <person name="Delehaunty K."/>
            <person name="Dinkelacker I."/>
            <person name="Fulton L."/>
            <person name="Fulton R."/>
            <person name="Godfrey J."/>
            <person name="Minx P."/>
            <person name="Mitreva M."/>
            <person name="Roeseler W."/>
            <person name="Tian H."/>
            <person name="Witte H."/>
            <person name="Yang S.P."/>
            <person name="Wilson R.K."/>
            <person name="Sommer R.J."/>
        </authorList>
    </citation>
    <scope>NUCLEOTIDE SEQUENCE [LARGE SCALE GENOMIC DNA]</scope>
    <source>
        <strain evidence="3">PS312</strain>
    </source>
</reference>
<feature type="compositionally biased region" description="Basic and acidic residues" evidence="1">
    <location>
        <begin position="34"/>
        <end position="59"/>
    </location>
</feature>
<protein>
    <submittedName>
        <fullName evidence="2">Uncharacterized protein</fullName>
    </submittedName>
</protein>
<name>A0A2A6BJU8_PRIPA</name>
<feature type="region of interest" description="Disordered" evidence="1">
    <location>
        <begin position="1"/>
        <end position="59"/>
    </location>
</feature>
<dbReference type="Proteomes" id="UP000005239">
    <property type="component" value="Unassembled WGS sequence"/>
</dbReference>
<evidence type="ECO:0000313" key="3">
    <source>
        <dbReference type="Proteomes" id="UP000005239"/>
    </source>
</evidence>
<evidence type="ECO:0000313" key="2">
    <source>
        <dbReference type="EnsemblMetazoa" id="PPA45141.1"/>
    </source>
</evidence>
<sequence>MERAQTWGGSETSAGPGKRKRESVGNLESAGMPERIEKEETLSKESQRMESGGKEEFGRKEEIRLRNLLGLSRVDNRCVSTAGHLQKVGGNDAEIGTEGARRRIRVIKGVVKQEFKGEHHIPERANC</sequence>
<keyword evidence="3" id="KW-1185">Reference proteome</keyword>